<dbReference type="InParanoid" id="A0A2T3AYF6"/>
<organism evidence="2 3">
    <name type="scientific">Amorphotheca resinae ATCC 22711</name>
    <dbReference type="NCBI Taxonomy" id="857342"/>
    <lineage>
        <taxon>Eukaryota</taxon>
        <taxon>Fungi</taxon>
        <taxon>Dikarya</taxon>
        <taxon>Ascomycota</taxon>
        <taxon>Pezizomycotina</taxon>
        <taxon>Leotiomycetes</taxon>
        <taxon>Helotiales</taxon>
        <taxon>Amorphothecaceae</taxon>
        <taxon>Amorphotheca</taxon>
    </lineage>
</organism>
<feature type="compositionally biased region" description="Polar residues" evidence="1">
    <location>
        <begin position="312"/>
        <end position="347"/>
    </location>
</feature>
<accession>A0A2T3AYF6</accession>
<evidence type="ECO:0000313" key="2">
    <source>
        <dbReference type="EMBL" id="PSS15106.1"/>
    </source>
</evidence>
<proteinExistence type="predicted"/>
<keyword evidence="3" id="KW-1185">Reference proteome</keyword>
<dbReference type="AlphaFoldDB" id="A0A2T3AYF6"/>
<feature type="compositionally biased region" description="Pro residues" evidence="1">
    <location>
        <begin position="18"/>
        <end position="29"/>
    </location>
</feature>
<feature type="compositionally biased region" description="Basic and acidic residues" evidence="1">
    <location>
        <begin position="110"/>
        <end position="123"/>
    </location>
</feature>
<sequence>MAPTSNSAKAMQHNRPRPTVPKPIVPAIPLPYIQKRQQQLAARENAKEEAAQTQVVEQQSSPAPSLPETAPATVNGPSDTHSTEKSEEGDGAAGKALARDEVKPTIPVQERGELRGVSNREESEASVQEKASDKALETHSIPSDGPSSASRSTFQMPPPFVPANQSQSNATAFNPVKFPPQQVLNGHHASQASPGSVVFGGYPESNTSSPAPPLSAGNVPPYPFQQLPQAGRHVHHPSNGTHTQHMTNGFSPLGPPPPGYYLRQDNFMNQGPGSEIYARRQMVSFGPPNGQSPSGTPSGFDNPRFGPYDPSTPRSFHGSQSSAPNEQDNNPAFYSQYPNAVNSSGSNGHIDDVRLYQQTRMKPRPGTQPLAPPHGTFPMGLSPAADDYDGLLAYLGNQFADAELADYTLELRYSDDRAPPVRIPGHNLMFARSPYLKSLMKAQPRESSGLSVQPLFIESDDRFLRSDGFWMAVQRLYGGPLLDLGAAAMHHLPRSARQTSPMPGTPADRFDLALGYAAAGRILQIPPVINRGAEIACMLINWDTVEKALDFAIDGGLDSQWTCNTQPDQTVTPSTYGPAVNMIIFSALTFIITSFPPNFELDTSVPEPSHNRRLPTVPQDRSAAPNPRLSFIKFGDHPSEDSVKSETANSIPVTLSKVLLNLPFHLLKFVLESPRLGNVEGWANNTLRQKAMHAVIEEREKRRLKILASPHVPERTPDQFDDTVRWQEAVDTHGGHEGNPVLIRTWFEKGVPSSDK</sequence>
<gene>
    <name evidence="2" type="ORF">M430DRAFT_59755</name>
</gene>
<feature type="region of interest" description="Disordered" evidence="1">
    <location>
        <begin position="230"/>
        <end position="350"/>
    </location>
</feature>
<feature type="compositionally biased region" description="Polar residues" evidence="1">
    <location>
        <begin position="145"/>
        <end position="155"/>
    </location>
</feature>
<feature type="compositionally biased region" description="Polar residues" evidence="1">
    <location>
        <begin position="238"/>
        <end position="250"/>
    </location>
</feature>
<dbReference type="OrthoDB" id="5329403at2759"/>
<dbReference type="Proteomes" id="UP000241818">
    <property type="component" value="Unassembled WGS sequence"/>
</dbReference>
<feature type="region of interest" description="Disordered" evidence="1">
    <location>
        <begin position="605"/>
        <end position="625"/>
    </location>
</feature>
<name>A0A2T3AYF6_AMORE</name>
<evidence type="ECO:0000256" key="1">
    <source>
        <dbReference type="SAM" id="MobiDB-lite"/>
    </source>
</evidence>
<dbReference type="GeneID" id="36576900"/>
<feature type="region of interest" description="Disordered" evidence="1">
    <location>
        <begin position="1"/>
        <end position="167"/>
    </location>
</feature>
<reference evidence="2 3" key="1">
    <citation type="journal article" date="2018" name="New Phytol.">
        <title>Comparative genomics and transcriptomics depict ericoid mycorrhizal fungi as versatile saprotrophs and plant mutualists.</title>
        <authorList>
            <person name="Martino E."/>
            <person name="Morin E."/>
            <person name="Grelet G.A."/>
            <person name="Kuo A."/>
            <person name="Kohler A."/>
            <person name="Daghino S."/>
            <person name="Barry K.W."/>
            <person name="Cichocki N."/>
            <person name="Clum A."/>
            <person name="Dockter R.B."/>
            <person name="Hainaut M."/>
            <person name="Kuo R.C."/>
            <person name="LaButti K."/>
            <person name="Lindahl B.D."/>
            <person name="Lindquist E.A."/>
            <person name="Lipzen A."/>
            <person name="Khouja H.R."/>
            <person name="Magnuson J."/>
            <person name="Murat C."/>
            <person name="Ohm R.A."/>
            <person name="Singer S.W."/>
            <person name="Spatafora J.W."/>
            <person name="Wang M."/>
            <person name="Veneault-Fourrey C."/>
            <person name="Henrissat B."/>
            <person name="Grigoriev I.V."/>
            <person name="Martin F.M."/>
            <person name="Perotto S."/>
        </authorList>
    </citation>
    <scope>NUCLEOTIDE SEQUENCE [LARGE SCALE GENOMIC DNA]</scope>
    <source>
        <strain evidence="2 3">ATCC 22711</strain>
    </source>
</reference>
<dbReference type="RefSeq" id="XP_024719705.1">
    <property type="nucleotide sequence ID" value="XM_024868819.1"/>
</dbReference>
<evidence type="ECO:0000313" key="3">
    <source>
        <dbReference type="Proteomes" id="UP000241818"/>
    </source>
</evidence>
<feature type="compositionally biased region" description="Polar residues" evidence="1">
    <location>
        <begin position="289"/>
        <end position="299"/>
    </location>
</feature>
<dbReference type="EMBL" id="KZ679013">
    <property type="protein sequence ID" value="PSS15106.1"/>
    <property type="molecule type" value="Genomic_DNA"/>
</dbReference>
<protein>
    <submittedName>
        <fullName evidence="2">Uncharacterized protein</fullName>
    </submittedName>
</protein>